<gene>
    <name evidence="2" type="ORF">DUNSADRAFT_15008</name>
</gene>
<keyword evidence="3" id="KW-1185">Reference proteome</keyword>
<dbReference type="Proteomes" id="UP000815325">
    <property type="component" value="Unassembled WGS sequence"/>
</dbReference>
<protein>
    <submittedName>
        <fullName evidence="2">Uncharacterized protein</fullName>
    </submittedName>
</protein>
<reference evidence="2" key="1">
    <citation type="submission" date="2017-08" db="EMBL/GenBank/DDBJ databases">
        <authorList>
            <person name="Polle J.E."/>
            <person name="Barry K."/>
            <person name="Cushman J."/>
            <person name="Schmutz J."/>
            <person name="Tran D."/>
            <person name="Hathwaick L.T."/>
            <person name="Yim W.C."/>
            <person name="Jenkins J."/>
            <person name="Mckie-Krisberg Z.M."/>
            <person name="Prochnik S."/>
            <person name="Lindquist E."/>
            <person name="Dockter R.B."/>
            <person name="Adam C."/>
            <person name="Molina H."/>
            <person name="Bunkerborg J."/>
            <person name="Jin E."/>
            <person name="Buchheim M."/>
            <person name="Magnuson J."/>
        </authorList>
    </citation>
    <scope>NUCLEOTIDE SEQUENCE</scope>
    <source>
        <strain evidence="2">CCAP 19/18</strain>
    </source>
</reference>
<organism evidence="2 3">
    <name type="scientific">Dunaliella salina</name>
    <name type="common">Green alga</name>
    <name type="synonym">Protococcus salinus</name>
    <dbReference type="NCBI Taxonomy" id="3046"/>
    <lineage>
        <taxon>Eukaryota</taxon>
        <taxon>Viridiplantae</taxon>
        <taxon>Chlorophyta</taxon>
        <taxon>core chlorophytes</taxon>
        <taxon>Chlorophyceae</taxon>
        <taxon>CS clade</taxon>
        <taxon>Chlamydomonadales</taxon>
        <taxon>Dunaliellaceae</taxon>
        <taxon>Dunaliella</taxon>
    </lineage>
</organism>
<evidence type="ECO:0000313" key="2">
    <source>
        <dbReference type="EMBL" id="KAF5830117.1"/>
    </source>
</evidence>
<dbReference type="InterPro" id="IPR027417">
    <property type="entry name" value="P-loop_NTPase"/>
</dbReference>
<dbReference type="SUPFAM" id="SSF52540">
    <property type="entry name" value="P-loop containing nucleoside triphosphate hydrolases"/>
    <property type="match status" value="1"/>
</dbReference>
<dbReference type="Gene3D" id="3.40.50.300">
    <property type="entry name" value="P-loop containing nucleotide triphosphate hydrolases"/>
    <property type="match status" value="1"/>
</dbReference>
<proteinExistence type="predicted"/>
<accession>A0ABQ7G687</accession>
<evidence type="ECO:0000313" key="3">
    <source>
        <dbReference type="Proteomes" id="UP000815325"/>
    </source>
</evidence>
<name>A0ABQ7G687_DUNSA</name>
<feature type="coiled-coil region" evidence="1">
    <location>
        <begin position="105"/>
        <end position="132"/>
    </location>
</feature>
<evidence type="ECO:0000256" key="1">
    <source>
        <dbReference type="SAM" id="Coils"/>
    </source>
</evidence>
<sequence length="525" mass="58415">MQGMTEAHMHAISELEGNRFVRTFVDALSSNEECSKDYHKHFKKSKILTEMGDINMALKEECKETSSVKWLHRIILGEDGEHNEYILRKLDLVTDLLGSRSSEDYADLKQRIANFSRERRMLQERNQKVLKDLEMGPQGHIENLPKVVKDICDGHMSHLSDIQGEQREALFQAAAYAQALSEQGEHLRIEHPDLLVMWHRNEALRHNSKVDWSVFRSSFPAELVVPSDLKTKIMNTVDKILDPLEKCLTSNLQAAGSLQTAAEQVSIDSINELFPWNKLRRTRILEALEECQTLSATSASSTISGPSTPCSSDSLEKLRSTSLSSCSTASFTALASSAETEFVGRKADLKRVVGLLTAYKQPFLATKRHVLLSGSSGIGKTTLGDKVAEELKGEFQVINVDFFSTATNTADEVHERFLSALGIKATKSEGSIDADKEDGCQGGWVKADIINCLKHYKSSRPGAQKLLLRLEACEIPLANEDAAEALLGLVRDVSRHVPHASMLMAVRTSGDDQMLQRFLVEGFEE</sequence>
<feature type="non-terminal residue" evidence="2">
    <location>
        <position position="525"/>
    </location>
</feature>
<dbReference type="EMBL" id="MU070076">
    <property type="protein sequence ID" value="KAF5830117.1"/>
    <property type="molecule type" value="Genomic_DNA"/>
</dbReference>
<keyword evidence="1" id="KW-0175">Coiled coil</keyword>
<comment type="caution">
    <text evidence="2">The sequence shown here is derived from an EMBL/GenBank/DDBJ whole genome shotgun (WGS) entry which is preliminary data.</text>
</comment>